<keyword evidence="2" id="KW-1185">Reference proteome</keyword>
<dbReference type="EMBL" id="CM056816">
    <property type="protein sequence ID" value="KAJ8631972.1"/>
    <property type="molecule type" value="Genomic_DNA"/>
</dbReference>
<gene>
    <name evidence="1" type="ORF">MRB53_025308</name>
</gene>
<organism evidence="1 2">
    <name type="scientific">Persea americana</name>
    <name type="common">Avocado</name>
    <dbReference type="NCBI Taxonomy" id="3435"/>
    <lineage>
        <taxon>Eukaryota</taxon>
        <taxon>Viridiplantae</taxon>
        <taxon>Streptophyta</taxon>
        <taxon>Embryophyta</taxon>
        <taxon>Tracheophyta</taxon>
        <taxon>Spermatophyta</taxon>
        <taxon>Magnoliopsida</taxon>
        <taxon>Magnoliidae</taxon>
        <taxon>Laurales</taxon>
        <taxon>Lauraceae</taxon>
        <taxon>Persea</taxon>
    </lineage>
</organism>
<reference evidence="1 2" key="1">
    <citation type="journal article" date="2022" name="Hortic Res">
        <title>A haplotype resolved chromosomal level avocado genome allows analysis of novel avocado genes.</title>
        <authorList>
            <person name="Nath O."/>
            <person name="Fletcher S.J."/>
            <person name="Hayward A."/>
            <person name="Shaw L.M."/>
            <person name="Masouleh A.K."/>
            <person name="Furtado A."/>
            <person name="Henry R.J."/>
            <person name="Mitter N."/>
        </authorList>
    </citation>
    <scope>NUCLEOTIDE SEQUENCE [LARGE SCALE GENOMIC DNA]</scope>
    <source>
        <strain evidence="2">cv. Hass</strain>
    </source>
</reference>
<comment type="caution">
    <text evidence="1">The sequence shown here is derived from an EMBL/GenBank/DDBJ whole genome shotgun (WGS) entry which is preliminary data.</text>
</comment>
<evidence type="ECO:0000313" key="1">
    <source>
        <dbReference type="EMBL" id="KAJ8631972.1"/>
    </source>
</evidence>
<name>A0ACC2LF37_PERAE</name>
<dbReference type="Proteomes" id="UP001234297">
    <property type="component" value="Chromosome 8"/>
</dbReference>
<accession>A0ACC2LF37</accession>
<evidence type="ECO:0000313" key="2">
    <source>
        <dbReference type="Proteomes" id="UP001234297"/>
    </source>
</evidence>
<sequence>MQRQSLGSSASKLQIHVAKEQKLEGVENRKGEEDEEEDKKAENKLFKSTSRTHKSIHLIPLLIISCFLILYLVSHDPSQKDLVSIGGFEGISLQKDSVKIDDFERFLELEKSEISALRSHRSLQEVGIRARRSSPSNLHRKFGDF</sequence>
<protein>
    <submittedName>
        <fullName evidence="1">Uncharacterized protein</fullName>
    </submittedName>
</protein>
<proteinExistence type="predicted"/>